<sequence length="400" mass="45441">MYWEKQGLYIMKNIQKLFLLPLFMPSIMYGGMGSSKYLCQDFSGIHQMCKDPFESASVSTITPQNLKEQFNKAFDLTQVEQDKLPSLNPESDVSTLSTEEFIVQVFSEMKHAGMIPSILPQHESNLESKKRDDFLRIASSIRPTGLLPVRLLTPEELIALGHRGNKMAQSRVLEGYQHGYFGFKQSKEKQEKLLNKGWGEAFPYTAESLRVNRALKIPDDQLMSLAERGSKNAQFLVANGYAEGTHGFQQSPEELMKLVYKHWNQADWFVVWGLIQGKYGFQHSTEKMIELAEEGFECFQSYVASGYATGHYGFDQSTDKLLELAQKGWKSAKSIVASGYAENRYGLQVSPDALVKLADEGVEDAQKYLVKNLKWQKDGFAENPILYGLFKAHYKVNEEL</sequence>
<gene>
    <name evidence="1" type="ORF">CPBP_00531</name>
</gene>
<name>A0A7L9RT13_9PROT</name>
<organism evidence="1 2">
    <name type="scientific">Candidatus Bodocaedibacter vickermanii</name>
    <dbReference type="NCBI Taxonomy" id="2741701"/>
    <lineage>
        <taxon>Bacteria</taxon>
        <taxon>Pseudomonadati</taxon>
        <taxon>Pseudomonadota</taxon>
        <taxon>Alphaproteobacteria</taxon>
        <taxon>Holosporales</taxon>
        <taxon>Candidatus Paracaedibacteraceae</taxon>
        <taxon>Candidatus Bodocaedibacter</taxon>
    </lineage>
</organism>
<dbReference type="EMBL" id="CP054719">
    <property type="protein sequence ID" value="QOL19763.1"/>
    <property type="molecule type" value="Genomic_DNA"/>
</dbReference>
<dbReference type="AlphaFoldDB" id="A0A7L9RT13"/>
<reference evidence="1 2" key="1">
    <citation type="submission" date="2020-06" db="EMBL/GenBank/DDBJ databases">
        <title>The endosymbiont of the kinetoplastid Bodo saltans is a Paracaedibacter-like alpha-proteobacterium possessing a putative toxin-antitoxin system.</title>
        <authorList>
            <person name="Midha S."/>
            <person name="Rigden D.J."/>
            <person name="Siozios S."/>
            <person name="Hurst G.D.D."/>
            <person name="Jackson A.P."/>
        </authorList>
    </citation>
    <scope>NUCLEOTIDE SEQUENCE [LARGE SCALE GENOMIC DNA]</scope>
    <source>
        <strain evidence="1">Lake Konstanz</strain>
    </source>
</reference>
<dbReference type="Proteomes" id="UP000594001">
    <property type="component" value="Chromosome"/>
</dbReference>
<dbReference type="KEGG" id="pbal:CPBP_00531"/>
<accession>A0A7L9RT13</accession>
<evidence type="ECO:0000313" key="1">
    <source>
        <dbReference type="EMBL" id="QOL19763.1"/>
    </source>
</evidence>
<keyword evidence="2" id="KW-1185">Reference proteome</keyword>
<proteinExistence type="predicted"/>
<evidence type="ECO:0000313" key="2">
    <source>
        <dbReference type="Proteomes" id="UP000594001"/>
    </source>
</evidence>
<protein>
    <submittedName>
        <fullName evidence="1">Uncharacterized protein</fullName>
    </submittedName>
</protein>